<dbReference type="eggNOG" id="COG3090">
    <property type="taxonomic scope" value="Bacteria"/>
</dbReference>
<evidence type="ECO:0000256" key="3">
    <source>
        <dbReference type="ARBA" id="ARBA00022475"/>
    </source>
</evidence>
<proteinExistence type="inferred from homology"/>
<evidence type="ECO:0000256" key="7">
    <source>
        <dbReference type="ARBA" id="ARBA00023136"/>
    </source>
</evidence>
<keyword evidence="6 9" id="KW-1133">Transmembrane helix</keyword>
<dbReference type="Proteomes" id="UP000008130">
    <property type="component" value="Chromosome"/>
</dbReference>
<dbReference type="Pfam" id="PF04290">
    <property type="entry name" value="DctQ"/>
    <property type="match status" value="1"/>
</dbReference>
<comment type="subunit">
    <text evidence="9">The complex comprises the extracytoplasmic solute receptor protein and the two transmembrane proteins.</text>
</comment>
<keyword evidence="7 9" id="KW-0472">Membrane</keyword>
<evidence type="ECO:0000313" key="12">
    <source>
        <dbReference type="Proteomes" id="UP000008130"/>
    </source>
</evidence>
<evidence type="ECO:0000256" key="9">
    <source>
        <dbReference type="RuleBase" id="RU369079"/>
    </source>
</evidence>
<dbReference type="RefSeq" id="WP_013654463.1">
    <property type="nucleotide sequence ID" value="NC_015259.1"/>
</dbReference>
<evidence type="ECO:0000313" key="11">
    <source>
        <dbReference type="EMBL" id="ADZ72154.1"/>
    </source>
</evidence>
<keyword evidence="2 9" id="KW-0813">Transport</keyword>
<dbReference type="InterPro" id="IPR055348">
    <property type="entry name" value="DctQ"/>
</dbReference>
<evidence type="ECO:0000256" key="5">
    <source>
        <dbReference type="ARBA" id="ARBA00022692"/>
    </source>
</evidence>
<dbReference type="InterPro" id="IPR007387">
    <property type="entry name" value="TRAP_DctQ"/>
</dbReference>
<evidence type="ECO:0000259" key="10">
    <source>
        <dbReference type="Pfam" id="PF04290"/>
    </source>
</evidence>
<gene>
    <name evidence="11" type="ordered locus">SL003B_3733</name>
</gene>
<sequence>MHRTGFLERASLAIEKVAGALLGLITLLVVASAIGRYFLAWPIPDAFDLSRLLLGAAIMWGFASVAYRGSHIKVDLFAEMLGARTRRAVDFLAWSVLLVFTLLLTWKMGERVLTVWRAGEGTMDLRLPHWPFVALIWTGVAVSLVGVTARLTLIALHGAGLDHFERAEAILDDEDTAGALTGEDSRHG</sequence>
<evidence type="ECO:0000256" key="8">
    <source>
        <dbReference type="ARBA" id="ARBA00038436"/>
    </source>
</evidence>
<evidence type="ECO:0000256" key="6">
    <source>
        <dbReference type="ARBA" id="ARBA00022989"/>
    </source>
</evidence>
<dbReference type="GO" id="GO:0005886">
    <property type="term" value="C:plasma membrane"/>
    <property type="evidence" value="ECO:0007669"/>
    <property type="project" value="UniProtKB-SubCell"/>
</dbReference>
<dbReference type="PANTHER" id="PTHR35011">
    <property type="entry name" value="2,3-DIKETO-L-GULONATE TRAP TRANSPORTER SMALL PERMEASE PROTEIN YIAM"/>
    <property type="match status" value="1"/>
</dbReference>
<keyword evidence="12" id="KW-1185">Reference proteome</keyword>
<keyword evidence="4 9" id="KW-0997">Cell inner membrane</keyword>
<reference evidence="11 12" key="1">
    <citation type="journal article" date="2011" name="J. Bacteriol.">
        <title>Complete genome sequence of Polymorphum gilvum SL003B-26A1T, a crude oil-degrading bacterium from oil-polluted saline soil.</title>
        <authorList>
            <person name="Li S.G."/>
            <person name="Tang Y.Q."/>
            <person name="Nie Y."/>
            <person name="Cai M."/>
            <person name="Wu X.L."/>
        </authorList>
    </citation>
    <scope>NUCLEOTIDE SEQUENCE [LARGE SCALE GENOMIC DNA]</scope>
    <source>
        <strain evidence="12">LMG 25793 / CGMCC 1.9160 / SL003B-26A1</strain>
    </source>
</reference>
<comment type="subcellular location">
    <subcellularLocation>
        <location evidence="1 9">Cell inner membrane</location>
        <topology evidence="1 9">Multi-pass membrane protein</topology>
    </subcellularLocation>
</comment>
<dbReference type="AlphaFoldDB" id="F2J3L8"/>
<dbReference type="PATRIC" id="fig|991905.3.peg.3850"/>
<comment type="similarity">
    <text evidence="8 9">Belongs to the TRAP transporter small permease family.</text>
</comment>
<name>F2J3L8_POLGS</name>
<organism evidence="11 12">
    <name type="scientific">Polymorphum gilvum (strain LMG 25793 / CGMCC 1.9160 / SL003B-26A1)</name>
    <dbReference type="NCBI Taxonomy" id="991905"/>
    <lineage>
        <taxon>Bacteria</taxon>
        <taxon>Pseudomonadati</taxon>
        <taxon>Pseudomonadota</taxon>
        <taxon>Alphaproteobacteria</taxon>
        <taxon>Rhodobacterales</taxon>
        <taxon>Paracoccaceae</taxon>
        <taxon>Polymorphum</taxon>
    </lineage>
</organism>
<feature type="transmembrane region" description="Helical" evidence="9">
    <location>
        <begin position="88"/>
        <end position="109"/>
    </location>
</feature>
<feature type="transmembrane region" description="Helical" evidence="9">
    <location>
        <begin position="129"/>
        <end position="156"/>
    </location>
</feature>
<dbReference type="GO" id="GO:0015740">
    <property type="term" value="P:C4-dicarboxylate transport"/>
    <property type="evidence" value="ECO:0007669"/>
    <property type="project" value="TreeGrafter"/>
</dbReference>
<dbReference type="OrthoDB" id="7866592at2"/>
<keyword evidence="5 9" id="KW-0812">Transmembrane</keyword>
<feature type="transmembrane region" description="Helical" evidence="9">
    <location>
        <begin position="49"/>
        <end position="67"/>
    </location>
</feature>
<evidence type="ECO:0000256" key="2">
    <source>
        <dbReference type="ARBA" id="ARBA00022448"/>
    </source>
</evidence>
<evidence type="ECO:0000256" key="1">
    <source>
        <dbReference type="ARBA" id="ARBA00004429"/>
    </source>
</evidence>
<protein>
    <recommendedName>
        <fullName evidence="9">TRAP transporter small permease protein</fullName>
    </recommendedName>
</protein>
<dbReference type="EMBL" id="CP002568">
    <property type="protein sequence ID" value="ADZ72154.1"/>
    <property type="molecule type" value="Genomic_DNA"/>
</dbReference>
<accession>F2J3L8</accession>
<dbReference type="GO" id="GO:0022857">
    <property type="term" value="F:transmembrane transporter activity"/>
    <property type="evidence" value="ECO:0007669"/>
    <property type="project" value="UniProtKB-UniRule"/>
</dbReference>
<dbReference type="KEGG" id="pgv:SL003B_3733"/>
<feature type="domain" description="Tripartite ATP-independent periplasmic transporters DctQ component" evidence="10">
    <location>
        <begin position="25"/>
        <end position="149"/>
    </location>
</feature>
<comment type="function">
    <text evidence="9">Part of the tripartite ATP-independent periplasmic (TRAP) transport system.</text>
</comment>
<evidence type="ECO:0000256" key="4">
    <source>
        <dbReference type="ARBA" id="ARBA00022519"/>
    </source>
</evidence>
<dbReference type="PANTHER" id="PTHR35011:SF2">
    <property type="entry name" value="2,3-DIKETO-L-GULONATE TRAP TRANSPORTER SMALL PERMEASE PROTEIN YIAM"/>
    <property type="match status" value="1"/>
</dbReference>
<keyword evidence="3" id="KW-1003">Cell membrane</keyword>
<feature type="transmembrane region" description="Helical" evidence="9">
    <location>
        <begin position="21"/>
        <end position="43"/>
    </location>
</feature>
<dbReference type="HOGENOM" id="CLU_086356_8_0_5"/>
<dbReference type="STRING" id="991905.SL003B_3733"/>